<dbReference type="Proteomes" id="UP000469159">
    <property type="component" value="Unassembled WGS sequence"/>
</dbReference>
<reference evidence="3 4" key="1">
    <citation type="submission" date="2019-12" db="EMBL/GenBank/DDBJ databases">
        <title>Genomic-based taxomic classification of the family Erythrobacteraceae.</title>
        <authorList>
            <person name="Xu L."/>
        </authorList>
    </citation>
    <scope>NUCLEOTIDE SEQUENCE [LARGE SCALE GENOMIC DNA]</scope>
    <source>
        <strain evidence="3 4">MCCC 1K02066</strain>
    </source>
</reference>
<feature type="chain" id="PRO_5026178257" evidence="2">
    <location>
        <begin position="24"/>
        <end position="183"/>
    </location>
</feature>
<keyword evidence="2" id="KW-0732">Signal</keyword>
<evidence type="ECO:0000313" key="3">
    <source>
        <dbReference type="EMBL" id="MXP40148.1"/>
    </source>
</evidence>
<comment type="caution">
    <text evidence="3">The sequence shown here is derived from an EMBL/GenBank/DDBJ whole genome shotgun (WGS) entry which is preliminary data.</text>
</comment>
<dbReference type="OrthoDB" id="7391233at2"/>
<protein>
    <submittedName>
        <fullName evidence="3">Uncharacterized protein</fullName>
    </submittedName>
</protein>
<evidence type="ECO:0000256" key="2">
    <source>
        <dbReference type="SAM" id="SignalP"/>
    </source>
</evidence>
<feature type="signal peptide" evidence="2">
    <location>
        <begin position="1"/>
        <end position="23"/>
    </location>
</feature>
<keyword evidence="1" id="KW-0175">Coiled coil</keyword>
<sequence length="183" mass="19544">MKRLLALPLVALGLALTSSPAAAQGAGEERVNTLIIYGDDECPVSTGEEITVCARLDEGERYRIPESLRQSEDPANESWASRVKSFEAVGNFGPLSCTPVGAGGELGCTAQMIEAAYAERAGSSNVRFAELIAQARAERLSTIDEEAAATQARVEELERQYMERVRREEAGETAPAPAATQGQ</sequence>
<keyword evidence="4" id="KW-1185">Reference proteome</keyword>
<dbReference type="RefSeq" id="WP_160745011.1">
    <property type="nucleotide sequence ID" value="NZ_WTYK01000001.1"/>
</dbReference>
<proteinExistence type="predicted"/>
<dbReference type="AlphaFoldDB" id="A0A6I4UN56"/>
<gene>
    <name evidence="3" type="ORF">GRI75_00635</name>
</gene>
<accession>A0A6I4UN56</accession>
<organism evidence="3 4">
    <name type="scientific">Croceibacterium soli</name>
    <dbReference type="NCBI Taxonomy" id="1739690"/>
    <lineage>
        <taxon>Bacteria</taxon>
        <taxon>Pseudomonadati</taxon>
        <taxon>Pseudomonadota</taxon>
        <taxon>Alphaproteobacteria</taxon>
        <taxon>Sphingomonadales</taxon>
        <taxon>Erythrobacteraceae</taxon>
        <taxon>Croceibacterium</taxon>
    </lineage>
</organism>
<feature type="coiled-coil region" evidence="1">
    <location>
        <begin position="140"/>
        <end position="167"/>
    </location>
</feature>
<dbReference type="EMBL" id="WTYK01000001">
    <property type="protein sequence ID" value="MXP40148.1"/>
    <property type="molecule type" value="Genomic_DNA"/>
</dbReference>
<name>A0A6I4UN56_9SPHN</name>
<evidence type="ECO:0000256" key="1">
    <source>
        <dbReference type="SAM" id="Coils"/>
    </source>
</evidence>
<evidence type="ECO:0000313" key="4">
    <source>
        <dbReference type="Proteomes" id="UP000469159"/>
    </source>
</evidence>